<name>A0A7R9PWN4_9ACAR</name>
<dbReference type="Pfam" id="PF00089">
    <property type="entry name" value="Trypsin"/>
    <property type="match status" value="1"/>
</dbReference>
<dbReference type="GO" id="GO:0006508">
    <property type="term" value="P:proteolysis"/>
    <property type="evidence" value="ECO:0007669"/>
    <property type="project" value="UniProtKB-KW"/>
</dbReference>
<keyword evidence="5" id="KW-1015">Disulfide bond</keyword>
<evidence type="ECO:0000256" key="4">
    <source>
        <dbReference type="ARBA" id="ARBA00022825"/>
    </source>
</evidence>
<feature type="signal peptide" evidence="7">
    <location>
        <begin position="1"/>
        <end position="18"/>
    </location>
</feature>
<dbReference type="CDD" id="cd00190">
    <property type="entry name" value="Tryp_SPc"/>
    <property type="match status" value="1"/>
</dbReference>
<dbReference type="InterPro" id="IPR050430">
    <property type="entry name" value="Peptidase_S1"/>
</dbReference>
<keyword evidence="4 6" id="KW-0720">Serine protease</keyword>
<keyword evidence="2 6" id="KW-0645">Protease</keyword>
<dbReference type="EMBL" id="CAJPIZ010001710">
    <property type="protein sequence ID" value="CAG2103966.1"/>
    <property type="molecule type" value="Genomic_DNA"/>
</dbReference>
<evidence type="ECO:0000313" key="10">
    <source>
        <dbReference type="Proteomes" id="UP000759131"/>
    </source>
</evidence>
<dbReference type="InterPro" id="IPR043504">
    <property type="entry name" value="Peptidase_S1_PA_chymotrypsin"/>
</dbReference>
<dbReference type="InterPro" id="IPR009003">
    <property type="entry name" value="Peptidase_S1_PA"/>
</dbReference>
<feature type="domain" description="Peptidase S1" evidence="8">
    <location>
        <begin position="36"/>
        <end position="269"/>
    </location>
</feature>
<dbReference type="SMART" id="SM00020">
    <property type="entry name" value="Tryp_SPc"/>
    <property type="match status" value="1"/>
</dbReference>
<dbReference type="OrthoDB" id="6503465at2759"/>
<keyword evidence="7" id="KW-0732">Signal</keyword>
<dbReference type="PANTHER" id="PTHR24276:SF91">
    <property type="entry name" value="AT26814P-RELATED"/>
    <property type="match status" value="1"/>
</dbReference>
<keyword evidence="3 6" id="KW-0378">Hydrolase</keyword>
<dbReference type="PRINTS" id="PR00722">
    <property type="entry name" value="CHYMOTRYPSIN"/>
</dbReference>
<dbReference type="EMBL" id="OC856285">
    <property type="protein sequence ID" value="CAD7623536.1"/>
    <property type="molecule type" value="Genomic_DNA"/>
</dbReference>
<evidence type="ECO:0000256" key="6">
    <source>
        <dbReference type="RuleBase" id="RU363034"/>
    </source>
</evidence>
<protein>
    <recommendedName>
        <fullName evidence="8">Peptidase S1 domain-containing protein</fullName>
    </recommendedName>
</protein>
<evidence type="ECO:0000256" key="7">
    <source>
        <dbReference type="SAM" id="SignalP"/>
    </source>
</evidence>
<dbReference type="GO" id="GO:0004252">
    <property type="term" value="F:serine-type endopeptidase activity"/>
    <property type="evidence" value="ECO:0007669"/>
    <property type="project" value="InterPro"/>
</dbReference>
<evidence type="ECO:0000259" key="8">
    <source>
        <dbReference type="PROSITE" id="PS50240"/>
    </source>
</evidence>
<dbReference type="InterPro" id="IPR018114">
    <property type="entry name" value="TRYPSIN_HIS"/>
</dbReference>
<organism evidence="9">
    <name type="scientific">Medioppia subpectinata</name>
    <dbReference type="NCBI Taxonomy" id="1979941"/>
    <lineage>
        <taxon>Eukaryota</taxon>
        <taxon>Metazoa</taxon>
        <taxon>Ecdysozoa</taxon>
        <taxon>Arthropoda</taxon>
        <taxon>Chelicerata</taxon>
        <taxon>Arachnida</taxon>
        <taxon>Acari</taxon>
        <taxon>Acariformes</taxon>
        <taxon>Sarcoptiformes</taxon>
        <taxon>Oribatida</taxon>
        <taxon>Brachypylina</taxon>
        <taxon>Oppioidea</taxon>
        <taxon>Oppiidae</taxon>
        <taxon>Medioppia</taxon>
    </lineage>
</organism>
<dbReference type="PROSITE" id="PS50240">
    <property type="entry name" value="TRYPSIN_DOM"/>
    <property type="match status" value="1"/>
</dbReference>
<evidence type="ECO:0000313" key="9">
    <source>
        <dbReference type="EMBL" id="CAD7623536.1"/>
    </source>
</evidence>
<evidence type="ECO:0000256" key="5">
    <source>
        <dbReference type="ARBA" id="ARBA00023157"/>
    </source>
</evidence>
<dbReference type="Gene3D" id="2.40.10.10">
    <property type="entry name" value="Trypsin-like serine proteases"/>
    <property type="match status" value="2"/>
</dbReference>
<dbReference type="PROSITE" id="PS00135">
    <property type="entry name" value="TRYPSIN_SER"/>
    <property type="match status" value="1"/>
</dbReference>
<dbReference type="InterPro" id="IPR033116">
    <property type="entry name" value="TRYPSIN_SER"/>
</dbReference>
<dbReference type="InterPro" id="IPR001314">
    <property type="entry name" value="Peptidase_S1A"/>
</dbReference>
<dbReference type="SUPFAM" id="SSF50494">
    <property type="entry name" value="Trypsin-like serine proteases"/>
    <property type="match status" value="1"/>
</dbReference>
<dbReference type="InterPro" id="IPR001254">
    <property type="entry name" value="Trypsin_dom"/>
</dbReference>
<reference evidence="9" key="1">
    <citation type="submission" date="2020-11" db="EMBL/GenBank/DDBJ databases">
        <authorList>
            <person name="Tran Van P."/>
        </authorList>
    </citation>
    <scope>NUCLEOTIDE SEQUENCE</scope>
</reference>
<comment type="similarity">
    <text evidence="1">Belongs to the peptidase S1 family.</text>
</comment>
<dbReference type="PROSITE" id="PS00134">
    <property type="entry name" value="TRYPSIN_HIS"/>
    <property type="match status" value="1"/>
</dbReference>
<accession>A0A7R9PWN4</accession>
<dbReference type="Proteomes" id="UP000759131">
    <property type="component" value="Unassembled WGS sequence"/>
</dbReference>
<evidence type="ECO:0000256" key="1">
    <source>
        <dbReference type="ARBA" id="ARBA00007664"/>
    </source>
</evidence>
<proteinExistence type="inferred from homology"/>
<feature type="chain" id="PRO_5035593156" description="Peptidase S1 domain-containing protein" evidence="7">
    <location>
        <begin position="19"/>
        <end position="269"/>
    </location>
</feature>
<dbReference type="AlphaFoldDB" id="A0A7R9PWN4"/>
<feature type="non-terminal residue" evidence="9">
    <location>
        <position position="1"/>
    </location>
</feature>
<keyword evidence="10" id="KW-1185">Reference proteome</keyword>
<dbReference type="PANTHER" id="PTHR24276">
    <property type="entry name" value="POLYSERASE-RELATED"/>
    <property type="match status" value="1"/>
</dbReference>
<evidence type="ECO:0000256" key="3">
    <source>
        <dbReference type="ARBA" id="ARBA00022801"/>
    </source>
</evidence>
<evidence type="ECO:0000256" key="2">
    <source>
        <dbReference type="ARBA" id="ARBA00022670"/>
    </source>
</evidence>
<dbReference type="FunFam" id="2.40.10.10:FF:000036">
    <property type="entry name" value="Trypsin beta"/>
    <property type="match status" value="1"/>
</dbReference>
<gene>
    <name evidence="9" type="ORF">OSB1V03_LOCUS3991</name>
</gene>
<sequence length="269" mass="28086">MRGVAVTLLALCLAGANGASLEPRLELVGLRAGGRIVGGVEATQEQGKHQCSLWASGWFGTQHICGCSLYGDSFAITAAHCTDGFAKEDLTVKYGGLNVNSLDKAVAVAEVRQHEKYNTPQFDNDYSVLKLSQPTVKVPGRVDTVQLADSEPANGAPCQLTGWGNTRGGDSGSSPALLQYQQFEIVSSAECAKIYGTQIQVTAQMICSKHKSSTGCNGDSGGPLMSGGKLVGIVSWGIRNCPADTTVYPAAYANVGVAAGRSWLISKLA</sequence>